<dbReference type="Pfam" id="PF05709">
    <property type="entry name" value="Sipho_tail"/>
    <property type="match status" value="1"/>
</dbReference>
<keyword evidence="4" id="KW-1185">Reference proteome</keyword>
<proteinExistence type="predicted"/>
<accession>A0A6N7R2I4</accession>
<dbReference type="Proteomes" id="UP000435187">
    <property type="component" value="Unassembled WGS sequence"/>
</dbReference>
<dbReference type="Gene3D" id="2.40.30.200">
    <property type="match status" value="1"/>
</dbReference>
<feature type="compositionally biased region" description="Basic and acidic residues" evidence="1">
    <location>
        <begin position="39"/>
        <end position="49"/>
    </location>
</feature>
<evidence type="ECO:0000259" key="2">
    <source>
        <dbReference type="Pfam" id="PF05709"/>
    </source>
</evidence>
<feature type="domain" description="Siphovirus-type tail component RIFT-related" evidence="2">
    <location>
        <begin position="8"/>
        <end position="124"/>
    </location>
</feature>
<dbReference type="RefSeq" id="WP_153834029.1">
    <property type="nucleotide sequence ID" value="NZ_JBHUMW010000107.1"/>
</dbReference>
<feature type="region of interest" description="Disordered" evidence="1">
    <location>
        <begin position="29"/>
        <end position="51"/>
    </location>
</feature>
<protein>
    <submittedName>
        <fullName evidence="3">Phage tail family protein</fullName>
    </submittedName>
</protein>
<evidence type="ECO:0000256" key="1">
    <source>
        <dbReference type="SAM" id="MobiDB-lite"/>
    </source>
</evidence>
<reference evidence="3 4" key="1">
    <citation type="submission" date="2019-10" db="EMBL/GenBank/DDBJ databases">
        <title>Gracilibacillus salitolerans sp. nov., a moderate halophile isolated from a saline soil in northwest China.</title>
        <authorList>
            <person name="Gan L."/>
        </authorList>
    </citation>
    <scope>NUCLEOTIDE SEQUENCE [LARGE SCALE GENOMIC DNA]</scope>
    <source>
        <strain evidence="3 4">TP2-8</strain>
    </source>
</reference>
<comment type="caution">
    <text evidence="3">The sequence shown here is derived from an EMBL/GenBank/DDBJ whole genome shotgun (WGS) entry which is preliminary data.</text>
</comment>
<gene>
    <name evidence="3" type="ORF">GH885_02240</name>
</gene>
<dbReference type="InterPro" id="IPR008841">
    <property type="entry name" value="Siphovirus-type_tail_N"/>
</dbReference>
<dbReference type="EMBL" id="WJEE01000002">
    <property type="protein sequence ID" value="MRI65166.1"/>
    <property type="molecule type" value="Genomic_DNA"/>
</dbReference>
<name>A0A6N7R2I4_9BACI</name>
<dbReference type="AlphaFoldDB" id="A0A6N7R2I4"/>
<organism evidence="3 4">
    <name type="scientific">Gracilibacillus thailandensis</name>
    <dbReference type="NCBI Taxonomy" id="563735"/>
    <lineage>
        <taxon>Bacteria</taxon>
        <taxon>Bacillati</taxon>
        <taxon>Bacillota</taxon>
        <taxon>Bacilli</taxon>
        <taxon>Bacillales</taxon>
        <taxon>Bacillaceae</taxon>
        <taxon>Gracilibacillus</taxon>
    </lineage>
</organism>
<sequence>MTYIQRLDGTTYDLKELGIRTREIIVSSPPSRHTTSAIDGRDGEVDKGTDYGPRPITGQFTLFSYDLDDYVLMRDEVFHIFRTKQPFYLIDRRYPVKRYKVKVDGEFEPERAYTLGKFDVDMICNTVYAESLETSQFIQENGIDANDEVWGFGMGLIANDDSLIYTHTGTSFKIWNPSNIDVLHPFEQELKITIDNVQGSTSELVLRNTTNGTEFKVTEAVSDSQTIVLDGANVTSNGLVFLRSTNRKFISLVPGWNEFQVTGATSARVAFDFRFYYY</sequence>
<evidence type="ECO:0000313" key="3">
    <source>
        <dbReference type="EMBL" id="MRI65166.1"/>
    </source>
</evidence>
<evidence type="ECO:0000313" key="4">
    <source>
        <dbReference type="Proteomes" id="UP000435187"/>
    </source>
</evidence>